<sequence length="74" mass="8657">MPDDQFLHIYEDVVNSRAIEEPACVLAKELEFPDSHGISALWKLSPRLIPYPRYGAETERRLMVARKDGWRNEE</sequence>
<protein>
    <submittedName>
        <fullName evidence="1">Uncharacterized protein</fullName>
    </submittedName>
</protein>
<dbReference type="EMBL" id="JAQJZL010000004">
    <property type="protein sequence ID" value="KAJ6043004.1"/>
    <property type="molecule type" value="Genomic_DNA"/>
</dbReference>
<name>A0AAD6IDL1_PENCN</name>
<comment type="caution">
    <text evidence="1">The sequence shown here is derived from an EMBL/GenBank/DDBJ whole genome shotgun (WGS) entry which is preliminary data.</text>
</comment>
<keyword evidence="2" id="KW-1185">Reference proteome</keyword>
<gene>
    <name evidence="1" type="ORF">N7460_004359</name>
</gene>
<proteinExistence type="predicted"/>
<reference evidence="1" key="2">
    <citation type="submission" date="2023-01" db="EMBL/GenBank/DDBJ databases">
        <authorList>
            <person name="Petersen C."/>
        </authorList>
    </citation>
    <scope>NUCLEOTIDE SEQUENCE</scope>
    <source>
        <strain evidence="1">IBT 15450</strain>
    </source>
</reference>
<accession>A0AAD6IDL1</accession>
<dbReference type="AlphaFoldDB" id="A0AAD6IDL1"/>
<evidence type="ECO:0000313" key="2">
    <source>
        <dbReference type="Proteomes" id="UP001219568"/>
    </source>
</evidence>
<organism evidence="1 2">
    <name type="scientific">Penicillium canescens</name>
    <dbReference type="NCBI Taxonomy" id="5083"/>
    <lineage>
        <taxon>Eukaryota</taxon>
        <taxon>Fungi</taxon>
        <taxon>Dikarya</taxon>
        <taxon>Ascomycota</taxon>
        <taxon>Pezizomycotina</taxon>
        <taxon>Eurotiomycetes</taxon>
        <taxon>Eurotiomycetidae</taxon>
        <taxon>Eurotiales</taxon>
        <taxon>Aspergillaceae</taxon>
        <taxon>Penicillium</taxon>
    </lineage>
</organism>
<evidence type="ECO:0000313" key="1">
    <source>
        <dbReference type="EMBL" id="KAJ6043004.1"/>
    </source>
</evidence>
<dbReference type="Proteomes" id="UP001219568">
    <property type="component" value="Unassembled WGS sequence"/>
</dbReference>
<reference evidence="1" key="1">
    <citation type="journal article" date="2023" name="IMA Fungus">
        <title>Comparative genomic study of the Penicillium genus elucidates a diverse pangenome and 15 lateral gene transfer events.</title>
        <authorList>
            <person name="Petersen C."/>
            <person name="Sorensen T."/>
            <person name="Nielsen M.R."/>
            <person name="Sondergaard T.E."/>
            <person name="Sorensen J.L."/>
            <person name="Fitzpatrick D.A."/>
            <person name="Frisvad J.C."/>
            <person name="Nielsen K.L."/>
        </authorList>
    </citation>
    <scope>NUCLEOTIDE SEQUENCE</scope>
    <source>
        <strain evidence="1">IBT 15450</strain>
    </source>
</reference>